<name>A0ABN1QN60_9PSEU</name>
<evidence type="ECO:0000256" key="1">
    <source>
        <dbReference type="SAM" id="MobiDB-lite"/>
    </source>
</evidence>
<proteinExistence type="predicted"/>
<organism evidence="2 3">
    <name type="scientific">Pseudonocardia zijingensis</name>
    <dbReference type="NCBI Taxonomy" id="153376"/>
    <lineage>
        <taxon>Bacteria</taxon>
        <taxon>Bacillati</taxon>
        <taxon>Actinomycetota</taxon>
        <taxon>Actinomycetes</taxon>
        <taxon>Pseudonocardiales</taxon>
        <taxon>Pseudonocardiaceae</taxon>
        <taxon>Pseudonocardia</taxon>
    </lineage>
</organism>
<gene>
    <name evidence="2" type="ORF">GCM10009559_42860</name>
</gene>
<reference evidence="2 3" key="1">
    <citation type="journal article" date="2019" name="Int. J. Syst. Evol. Microbiol.">
        <title>The Global Catalogue of Microorganisms (GCM) 10K type strain sequencing project: providing services to taxonomists for standard genome sequencing and annotation.</title>
        <authorList>
            <consortium name="The Broad Institute Genomics Platform"/>
            <consortium name="The Broad Institute Genome Sequencing Center for Infectious Disease"/>
            <person name="Wu L."/>
            <person name="Ma J."/>
        </authorList>
    </citation>
    <scope>NUCLEOTIDE SEQUENCE [LARGE SCALE GENOMIC DNA]</scope>
    <source>
        <strain evidence="2 3">JCM 11117</strain>
    </source>
</reference>
<sequence length="221" mass="23448">MPVERTSPMPWHPAVAQSTSSPARTVVSLFPLLPTSTQESTPQPVVAEHAVRALDVPCAALRRSSRAAESVRPVLSLAQRPLPIAHADSVRLAVAVTRWVHPLVSPEQAAVETSLPRCARDEQPSRSQPAPAFDPPSFAVTRKPFVNPLMPIQDCSAVSPSADRAAAPHATNAPPAAHPAVAPSSSRSVGTSRSRSVASRRSAVSSATSARNDRYCEAWVR</sequence>
<evidence type="ECO:0000313" key="2">
    <source>
        <dbReference type="EMBL" id="GAA0945012.1"/>
    </source>
</evidence>
<dbReference type="EMBL" id="BAAAHP010000117">
    <property type="protein sequence ID" value="GAA0945012.1"/>
    <property type="molecule type" value="Genomic_DNA"/>
</dbReference>
<evidence type="ECO:0000313" key="3">
    <source>
        <dbReference type="Proteomes" id="UP001499967"/>
    </source>
</evidence>
<feature type="region of interest" description="Disordered" evidence="1">
    <location>
        <begin position="160"/>
        <end position="212"/>
    </location>
</feature>
<comment type="caution">
    <text evidence="2">The sequence shown here is derived from an EMBL/GenBank/DDBJ whole genome shotgun (WGS) entry which is preliminary data.</text>
</comment>
<feature type="compositionally biased region" description="Low complexity" evidence="1">
    <location>
        <begin position="165"/>
        <end position="210"/>
    </location>
</feature>
<keyword evidence="3" id="KW-1185">Reference proteome</keyword>
<protein>
    <submittedName>
        <fullName evidence="2">Uncharacterized protein</fullName>
    </submittedName>
</protein>
<dbReference type="Proteomes" id="UP001499967">
    <property type="component" value="Unassembled WGS sequence"/>
</dbReference>
<accession>A0ABN1QN60</accession>
<feature type="region of interest" description="Disordered" evidence="1">
    <location>
        <begin position="110"/>
        <end position="138"/>
    </location>
</feature>